<evidence type="ECO:0000256" key="6">
    <source>
        <dbReference type="ARBA" id="ARBA00022792"/>
    </source>
</evidence>
<keyword evidence="4 11" id="KW-0679">Respiratory chain</keyword>
<dbReference type="GO" id="GO:0005743">
    <property type="term" value="C:mitochondrial inner membrane"/>
    <property type="evidence" value="ECO:0007669"/>
    <property type="project" value="UniProtKB-SubCell"/>
</dbReference>
<dbReference type="AlphaFoldDB" id="A0A7S3ES85"/>
<keyword evidence="3 11" id="KW-0813">Transport</keyword>
<name>A0A7S3ES85_9EUKA</name>
<evidence type="ECO:0000313" key="12">
    <source>
        <dbReference type="EMBL" id="CAE0104635.1"/>
    </source>
</evidence>
<dbReference type="PANTHER" id="PTHR12966:SF0">
    <property type="entry name" value="NADH DEHYDROGENASE [UBIQUINONE] 1 ALPHA SUBCOMPLEX SUBUNIT 13"/>
    <property type="match status" value="1"/>
</dbReference>
<evidence type="ECO:0000256" key="11">
    <source>
        <dbReference type="RuleBase" id="RU368034"/>
    </source>
</evidence>
<proteinExistence type="inferred from homology"/>
<gene>
    <name evidence="12" type="ORF">HERI1096_LOCUS5293</name>
</gene>
<evidence type="ECO:0000256" key="7">
    <source>
        <dbReference type="ARBA" id="ARBA00022982"/>
    </source>
</evidence>
<keyword evidence="10 11" id="KW-0472">Membrane</keyword>
<evidence type="ECO:0000256" key="9">
    <source>
        <dbReference type="ARBA" id="ARBA00023128"/>
    </source>
</evidence>
<feature type="transmembrane region" description="Helical" evidence="11">
    <location>
        <begin position="33"/>
        <end position="51"/>
    </location>
</feature>
<organism evidence="12">
    <name type="scientific">Haptolina ericina</name>
    <dbReference type="NCBI Taxonomy" id="156174"/>
    <lineage>
        <taxon>Eukaryota</taxon>
        <taxon>Haptista</taxon>
        <taxon>Haptophyta</taxon>
        <taxon>Prymnesiophyceae</taxon>
        <taxon>Prymnesiales</taxon>
        <taxon>Prymnesiaceae</taxon>
        <taxon>Haptolina</taxon>
    </lineage>
</organism>
<dbReference type="Pfam" id="PF06212">
    <property type="entry name" value="GRIM-19"/>
    <property type="match status" value="1"/>
</dbReference>
<evidence type="ECO:0000256" key="2">
    <source>
        <dbReference type="ARBA" id="ARBA00007312"/>
    </source>
</evidence>
<dbReference type="EMBL" id="HBHX01009539">
    <property type="protein sequence ID" value="CAE0104635.1"/>
    <property type="molecule type" value="Transcribed_RNA"/>
</dbReference>
<keyword evidence="9 11" id="KW-0496">Mitochondrion</keyword>
<evidence type="ECO:0000256" key="5">
    <source>
        <dbReference type="ARBA" id="ARBA00022692"/>
    </source>
</evidence>
<reference evidence="12" key="1">
    <citation type="submission" date="2021-01" db="EMBL/GenBank/DDBJ databases">
        <authorList>
            <person name="Corre E."/>
            <person name="Pelletier E."/>
            <person name="Niang G."/>
            <person name="Scheremetjew M."/>
            <person name="Finn R."/>
            <person name="Kale V."/>
            <person name="Holt S."/>
            <person name="Cochrane G."/>
            <person name="Meng A."/>
            <person name="Brown T."/>
            <person name="Cohen L."/>
        </authorList>
    </citation>
    <scope>NUCLEOTIDE SEQUENCE</scope>
    <source>
        <strain evidence="12">CCMP281</strain>
    </source>
</reference>
<evidence type="ECO:0000256" key="4">
    <source>
        <dbReference type="ARBA" id="ARBA00022660"/>
    </source>
</evidence>
<evidence type="ECO:0000256" key="8">
    <source>
        <dbReference type="ARBA" id="ARBA00022989"/>
    </source>
</evidence>
<dbReference type="PANTHER" id="PTHR12966">
    <property type="entry name" value="NADH DEHYDROGENASE UBIQUINONE 1 ALPHA SUBCOMPLEX SUBUNIT 13"/>
    <property type="match status" value="1"/>
</dbReference>
<evidence type="ECO:0000256" key="3">
    <source>
        <dbReference type="ARBA" id="ARBA00022448"/>
    </source>
</evidence>
<sequence length="132" mass="14880">MPGSGFVQDGPPTGGYKMVKTARNIPKGGASSISMAVGAVALFGFGFYKIVQGNKLRREWKREEMDIRMSVMPFLTAEEDVQSVFLQSKKLENEAELMKDVKGWEVGKSVYNDGRWRRPMEIKGLEIKDLKF</sequence>
<evidence type="ECO:0000256" key="1">
    <source>
        <dbReference type="ARBA" id="ARBA00004298"/>
    </source>
</evidence>
<comment type="similarity">
    <text evidence="2 11">Belongs to the complex I NDUFA13 subunit family.</text>
</comment>
<dbReference type="GO" id="GO:0045271">
    <property type="term" value="C:respiratory chain complex I"/>
    <property type="evidence" value="ECO:0007669"/>
    <property type="project" value="UniProtKB-UniRule"/>
</dbReference>
<protein>
    <recommendedName>
        <fullName evidence="11">NADH dehydrogenase [ubiquinone] 1 alpha subcomplex subunit 13</fullName>
    </recommendedName>
</protein>
<keyword evidence="5 11" id="KW-0812">Transmembrane</keyword>
<keyword evidence="7 11" id="KW-0249">Electron transport</keyword>
<evidence type="ECO:0000256" key="10">
    <source>
        <dbReference type="ARBA" id="ARBA00023136"/>
    </source>
</evidence>
<accession>A0A7S3ES85</accession>
<dbReference type="InterPro" id="IPR009346">
    <property type="entry name" value="GRIM-19"/>
</dbReference>
<keyword evidence="8 11" id="KW-1133">Transmembrane helix</keyword>
<comment type="function">
    <text evidence="11">Complex I functions in the transfer of electrons from NADH to the respiratory chain. Accessory subunit of the mitochondrial membrane respiratory chain NADH dehydrogenase (Complex I), that is believed not to be involved in catalysis.</text>
</comment>
<keyword evidence="6 11" id="KW-0999">Mitochondrion inner membrane</keyword>
<comment type="subcellular location">
    <subcellularLocation>
        <location evidence="1 11">Mitochondrion inner membrane</location>
        <topology evidence="1 11">Single-pass membrane protein</topology>
        <orientation evidence="1 11">Matrix side</orientation>
    </subcellularLocation>
</comment>